<dbReference type="AlphaFoldDB" id="A0A1I2D3D9"/>
<dbReference type="SUPFAM" id="SSF47240">
    <property type="entry name" value="Ferritin-like"/>
    <property type="match status" value="1"/>
</dbReference>
<dbReference type="EMBL" id="FOND01000005">
    <property type="protein sequence ID" value="SFE75038.1"/>
    <property type="molecule type" value="Genomic_DNA"/>
</dbReference>
<proteinExistence type="predicted"/>
<sequence length="157" mass="15743">MADETSGSGTLDEATENAALAEVLAAEHTAIWGYGVVGAALPAESQALASASEIAHRDARDRVITLLAGRGVDPVGAAGGYALPFPVLSPTDAAALAVVLEDGVAAAWVRVLDQAAEAGTRELAVGSLTATEIRAVGWRGLAGQPTVTSAFPGLPEQ</sequence>
<gene>
    <name evidence="2" type="ORF">SAMN05216574_105273</name>
</gene>
<dbReference type="OrthoDB" id="5192349at2"/>
<protein>
    <recommendedName>
        <fullName evidence="1">DUF4439 domain-containing protein</fullName>
    </recommendedName>
</protein>
<evidence type="ECO:0000259" key="1">
    <source>
        <dbReference type="Pfam" id="PF14530"/>
    </source>
</evidence>
<dbReference type="Gene3D" id="1.20.1260.10">
    <property type="match status" value="1"/>
</dbReference>
<dbReference type="Proteomes" id="UP000198589">
    <property type="component" value="Unassembled WGS sequence"/>
</dbReference>
<dbReference type="RefSeq" id="WP_092196430.1">
    <property type="nucleotide sequence ID" value="NZ_FOND01000005.1"/>
</dbReference>
<dbReference type="Pfam" id="PF14530">
    <property type="entry name" value="DUF4439"/>
    <property type="match status" value="1"/>
</dbReference>
<dbReference type="CDD" id="cd00657">
    <property type="entry name" value="Ferritin_like"/>
    <property type="match status" value="1"/>
</dbReference>
<dbReference type="InterPro" id="IPR029447">
    <property type="entry name" value="DUF4439"/>
</dbReference>
<keyword evidence="3" id="KW-1185">Reference proteome</keyword>
<reference evidence="3" key="1">
    <citation type="submission" date="2016-10" db="EMBL/GenBank/DDBJ databases">
        <authorList>
            <person name="Varghese N."/>
            <person name="Submissions S."/>
        </authorList>
    </citation>
    <scope>NUCLEOTIDE SEQUENCE [LARGE SCALE GENOMIC DNA]</scope>
    <source>
        <strain evidence="3">DSM 46838</strain>
    </source>
</reference>
<dbReference type="STRING" id="1798228.SAMN05216574_105273"/>
<name>A0A1I2D3D9_9ACTN</name>
<organism evidence="2 3">
    <name type="scientific">Blastococcus tunisiensis</name>
    <dbReference type="NCBI Taxonomy" id="1798228"/>
    <lineage>
        <taxon>Bacteria</taxon>
        <taxon>Bacillati</taxon>
        <taxon>Actinomycetota</taxon>
        <taxon>Actinomycetes</taxon>
        <taxon>Geodermatophilales</taxon>
        <taxon>Geodermatophilaceae</taxon>
        <taxon>Blastococcus</taxon>
    </lineage>
</organism>
<feature type="domain" description="DUF4439" evidence="1">
    <location>
        <begin position="19"/>
        <end position="156"/>
    </location>
</feature>
<dbReference type="InterPro" id="IPR009078">
    <property type="entry name" value="Ferritin-like_SF"/>
</dbReference>
<accession>A0A1I2D3D9</accession>
<evidence type="ECO:0000313" key="2">
    <source>
        <dbReference type="EMBL" id="SFE75038.1"/>
    </source>
</evidence>
<evidence type="ECO:0000313" key="3">
    <source>
        <dbReference type="Proteomes" id="UP000198589"/>
    </source>
</evidence>
<dbReference type="InterPro" id="IPR012347">
    <property type="entry name" value="Ferritin-like"/>
</dbReference>